<feature type="chain" id="PRO_5022215520" description="Histidine kinase domain-containing protein" evidence="6">
    <location>
        <begin position="18"/>
        <end position="638"/>
    </location>
</feature>
<dbReference type="InterPro" id="IPR050482">
    <property type="entry name" value="Sensor_HK_TwoCompSys"/>
</dbReference>
<dbReference type="Gene3D" id="2.60.120.260">
    <property type="entry name" value="Galactose-binding domain-like"/>
    <property type="match status" value="1"/>
</dbReference>
<organism evidence="10 11">
    <name type="scientific">Brevifollis gellanilyticus</name>
    <dbReference type="NCBI Taxonomy" id="748831"/>
    <lineage>
        <taxon>Bacteria</taxon>
        <taxon>Pseudomonadati</taxon>
        <taxon>Verrucomicrobiota</taxon>
        <taxon>Verrucomicrobiia</taxon>
        <taxon>Verrucomicrobiales</taxon>
        <taxon>Verrucomicrobiaceae</taxon>
    </lineage>
</organism>
<evidence type="ECO:0008006" key="12">
    <source>
        <dbReference type="Google" id="ProtNLM"/>
    </source>
</evidence>
<dbReference type="GO" id="GO:0000155">
    <property type="term" value="F:phosphorelay sensor kinase activity"/>
    <property type="evidence" value="ECO:0007669"/>
    <property type="project" value="InterPro"/>
</dbReference>
<dbReference type="GO" id="GO:0046983">
    <property type="term" value="F:protein dimerization activity"/>
    <property type="evidence" value="ECO:0007669"/>
    <property type="project" value="InterPro"/>
</dbReference>
<evidence type="ECO:0000313" key="11">
    <source>
        <dbReference type="Proteomes" id="UP000321577"/>
    </source>
</evidence>
<feature type="signal peptide" evidence="6">
    <location>
        <begin position="1"/>
        <end position="17"/>
    </location>
</feature>
<reference evidence="10 11" key="1">
    <citation type="submission" date="2019-07" db="EMBL/GenBank/DDBJ databases">
        <title>Whole genome shotgun sequence of Brevifollis gellanilyticus NBRC 108608.</title>
        <authorList>
            <person name="Hosoyama A."/>
            <person name="Uohara A."/>
            <person name="Ohji S."/>
            <person name="Ichikawa N."/>
        </authorList>
    </citation>
    <scope>NUCLEOTIDE SEQUENCE [LARGE SCALE GENOMIC DNA]</scope>
    <source>
        <strain evidence="10 11">NBRC 108608</strain>
    </source>
</reference>
<dbReference type="EMBL" id="BKAG01000006">
    <property type="protein sequence ID" value="GEP41882.1"/>
    <property type="molecule type" value="Genomic_DNA"/>
</dbReference>
<sequence>MKLWLFSLTLLATAAQAGTSWSWLNGKIADIHVHQFILQTSLGTFPPAPAPQTHEQAGFHSGFAPEAGAARWVQVDLGREYALEAVVVVPASLGGAFPYGFPHHFRVDASNDALLADSTTLLDHSPDQKSAEACLAPWHMPAKGVKARYVRFTATQLAAQPRLEKRFIFCLGELLVFSGGRNVALHAQVLAPNSVETLPTWSPKHLVDGYHALGLPVWPDNVQGNGWHSAIFTRADATCWVQAAFSTPRELQEIRLIPSHPRDYPDRPGFGFPHRFKVEADDRIIFDSTSTDFPPPGDMPVVIPTPGLQAQTIRITATRLFERSSDFVFALAELQAFVGGKNRALGARVTSSDETLTPSWSHAGLVDGRSSSGRLEDESSWLEGLSHRRETEAELKVLDARLLTEIYRAERRTIYLLLTSVLVFLVAGLVLLLRLRRSRRLEMEALRHRISRDLHDEIGSHLGSIRLMSELALRESSAPSESLEEIHRLAGEAAESMRGIVWLVREGDSPRLSSLAEAMRQSATALLKGTTWTLQAPKDDTTTASLEFHRQVFLFFREAGHNIARHAQATQTNIELHWTPKRFTLHIHDNGLGFDPQIITTGNGLANLRHRAEVLKAVLKIESTPGQGTHIHLEAPMA</sequence>
<dbReference type="Pfam" id="PF00754">
    <property type="entry name" value="F5_F8_type_C"/>
    <property type="match status" value="1"/>
</dbReference>
<feature type="domain" description="Signal transduction histidine kinase subgroup 3 dimerisation and phosphoacceptor" evidence="9">
    <location>
        <begin position="447"/>
        <end position="507"/>
    </location>
</feature>
<dbReference type="Pfam" id="PF02518">
    <property type="entry name" value="HATPase_c"/>
    <property type="match status" value="1"/>
</dbReference>
<accession>A0A512M570</accession>
<dbReference type="SUPFAM" id="SSF55874">
    <property type="entry name" value="ATPase domain of HSP90 chaperone/DNA topoisomerase II/histidine kinase"/>
    <property type="match status" value="1"/>
</dbReference>
<dbReference type="SUPFAM" id="SSF49785">
    <property type="entry name" value="Galactose-binding domain-like"/>
    <property type="match status" value="1"/>
</dbReference>
<keyword evidence="5" id="KW-0472">Membrane</keyword>
<dbReference type="OrthoDB" id="176371at2"/>
<dbReference type="RefSeq" id="WP_146849382.1">
    <property type="nucleotide sequence ID" value="NZ_BKAG01000006.1"/>
</dbReference>
<evidence type="ECO:0000259" key="7">
    <source>
        <dbReference type="Pfam" id="PF00754"/>
    </source>
</evidence>
<proteinExistence type="predicted"/>
<dbReference type="GO" id="GO:0016020">
    <property type="term" value="C:membrane"/>
    <property type="evidence" value="ECO:0007669"/>
    <property type="project" value="InterPro"/>
</dbReference>
<evidence type="ECO:0000259" key="8">
    <source>
        <dbReference type="Pfam" id="PF02518"/>
    </source>
</evidence>
<dbReference type="Proteomes" id="UP000321577">
    <property type="component" value="Unassembled WGS sequence"/>
</dbReference>
<feature type="region of interest" description="Disordered" evidence="4">
    <location>
        <begin position="354"/>
        <end position="375"/>
    </location>
</feature>
<keyword evidence="11" id="KW-1185">Reference proteome</keyword>
<comment type="caution">
    <text evidence="10">The sequence shown here is derived from an EMBL/GenBank/DDBJ whole genome shotgun (WGS) entry which is preliminary data.</text>
</comment>
<dbReference type="InterPro" id="IPR008979">
    <property type="entry name" value="Galactose-bd-like_sf"/>
</dbReference>
<gene>
    <name evidence="10" type="ORF">BGE01nite_11730</name>
</gene>
<protein>
    <recommendedName>
        <fullName evidence="12">Histidine kinase domain-containing protein</fullName>
    </recommendedName>
</protein>
<evidence type="ECO:0000256" key="2">
    <source>
        <dbReference type="ARBA" id="ARBA00022777"/>
    </source>
</evidence>
<evidence type="ECO:0000313" key="10">
    <source>
        <dbReference type="EMBL" id="GEP41882.1"/>
    </source>
</evidence>
<dbReference type="Pfam" id="PF07730">
    <property type="entry name" value="HisKA_3"/>
    <property type="match status" value="1"/>
</dbReference>
<evidence type="ECO:0000256" key="5">
    <source>
        <dbReference type="SAM" id="Phobius"/>
    </source>
</evidence>
<evidence type="ECO:0000259" key="9">
    <source>
        <dbReference type="Pfam" id="PF07730"/>
    </source>
</evidence>
<dbReference type="CDD" id="cd16917">
    <property type="entry name" value="HATPase_UhpB-NarQ-NarX-like"/>
    <property type="match status" value="1"/>
</dbReference>
<feature type="domain" description="Histidine kinase/HSP90-like ATPase" evidence="8">
    <location>
        <begin position="554"/>
        <end position="637"/>
    </location>
</feature>
<keyword evidence="6" id="KW-0732">Signal</keyword>
<dbReference type="InterPro" id="IPR036890">
    <property type="entry name" value="HATPase_C_sf"/>
</dbReference>
<dbReference type="Gene3D" id="3.30.565.10">
    <property type="entry name" value="Histidine kinase-like ATPase, C-terminal domain"/>
    <property type="match status" value="1"/>
</dbReference>
<feature type="domain" description="F5/8 type C" evidence="7">
    <location>
        <begin position="63"/>
        <end position="156"/>
    </location>
</feature>
<dbReference type="InterPro" id="IPR011712">
    <property type="entry name" value="Sig_transdc_His_kin_sub3_dim/P"/>
</dbReference>
<keyword evidence="3" id="KW-0902">Two-component regulatory system</keyword>
<dbReference type="PANTHER" id="PTHR24421">
    <property type="entry name" value="NITRATE/NITRITE SENSOR PROTEIN NARX-RELATED"/>
    <property type="match status" value="1"/>
</dbReference>
<evidence type="ECO:0000256" key="4">
    <source>
        <dbReference type="SAM" id="MobiDB-lite"/>
    </source>
</evidence>
<dbReference type="InterPro" id="IPR000421">
    <property type="entry name" value="FA58C"/>
</dbReference>
<keyword evidence="2" id="KW-0418">Kinase</keyword>
<evidence type="ECO:0000256" key="6">
    <source>
        <dbReference type="SAM" id="SignalP"/>
    </source>
</evidence>
<dbReference type="InterPro" id="IPR003594">
    <property type="entry name" value="HATPase_dom"/>
</dbReference>
<dbReference type="Gene3D" id="1.20.5.1930">
    <property type="match status" value="1"/>
</dbReference>
<keyword evidence="5" id="KW-1133">Transmembrane helix</keyword>
<dbReference type="AlphaFoldDB" id="A0A512M570"/>
<keyword evidence="5" id="KW-0812">Transmembrane</keyword>
<keyword evidence="1" id="KW-0808">Transferase</keyword>
<feature type="transmembrane region" description="Helical" evidence="5">
    <location>
        <begin position="414"/>
        <end position="433"/>
    </location>
</feature>
<evidence type="ECO:0000256" key="3">
    <source>
        <dbReference type="ARBA" id="ARBA00023012"/>
    </source>
</evidence>
<name>A0A512M570_9BACT</name>
<evidence type="ECO:0000256" key="1">
    <source>
        <dbReference type="ARBA" id="ARBA00022679"/>
    </source>
</evidence>